<dbReference type="EMBL" id="CP009976">
    <property type="protein sequence ID" value="AIZ42818.1"/>
    <property type="molecule type" value="Genomic_DNA"/>
</dbReference>
<dbReference type="GO" id="GO:0005737">
    <property type="term" value="C:cytoplasm"/>
    <property type="evidence" value="ECO:0007669"/>
    <property type="project" value="TreeGrafter"/>
</dbReference>
<accession>A0AAU8RII6</accession>
<evidence type="ECO:0000256" key="8">
    <source>
        <dbReference type="ARBA" id="ARBA00022723"/>
    </source>
</evidence>
<dbReference type="GO" id="GO:0042277">
    <property type="term" value="F:peptide binding"/>
    <property type="evidence" value="ECO:0007669"/>
    <property type="project" value="TreeGrafter"/>
</dbReference>
<dbReference type="SUPFAM" id="SSF63737">
    <property type="entry name" value="Leukotriene A4 hydrolase N-terminal domain"/>
    <property type="match status" value="1"/>
</dbReference>
<dbReference type="Gene3D" id="1.10.390.10">
    <property type="entry name" value="Neutral Protease Domain 2"/>
    <property type="match status" value="1"/>
</dbReference>
<reference evidence="15 16" key="1">
    <citation type="journal article" date="2014" name="Environ. Microbiol.">
        <title>Contrasting genomic patterns and infection strategies of two co-existing Bacteroidetes podovirus genera.</title>
        <authorList>
            <person name="Holmfeldt K."/>
            <person name="Howard-Varona C."/>
            <person name="Solonenko N."/>
            <person name="Sullivan M.B."/>
        </authorList>
    </citation>
    <scope>NUCLEOTIDE SEQUENCE [LARGE SCALE GENOMIC DNA]</scope>
    <source>
        <strain evidence="15 16">18</strain>
    </source>
</reference>
<dbReference type="PANTHER" id="PTHR11533">
    <property type="entry name" value="PROTEASE M1 ZINC METALLOPROTEASE"/>
    <property type="match status" value="1"/>
</dbReference>
<keyword evidence="12" id="KW-0732">Signal</keyword>
<comment type="cofactor">
    <cofactor evidence="2">
        <name>Zn(2+)</name>
        <dbReference type="ChEBI" id="CHEBI:29105"/>
    </cofactor>
</comment>
<feature type="chain" id="PRO_5043806820" description="Aminopeptidase N" evidence="12">
    <location>
        <begin position="19"/>
        <end position="696"/>
    </location>
</feature>
<keyword evidence="6 15" id="KW-0031">Aminopeptidase</keyword>
<dbReference type="InterPro" id="IPR042097">
    <property type="entry name" value="Aminopeptidase_N-like_N_sf"/>
</dbReference>
<evidence type="ECO:0000256" key="7">
    <source>
        <dbReference type="ARBA" id="ARBA00022670"/>
    </source>
</evidence>
<dbReference type="InterPro" id="IPR045357">
    <property type="entry name" value="Aminopeptidase_N-like_N"/>
</dbReference>
<dbReference type="GO" id="GO:0070006">
    <property type="term" value="F:metalloaminopeptidase activity"/>
    <property type="evidence" value="ECO:0007669"/>
    <property type="project" value="TreeGrafter"/>
</dbReference>
<sequence length="696" mass="81019">MRHLFISFCLFLSITLSAQEQKSVDFISGDLSITVVPEQKQVNGTVTYTFDILKPVDSIFLDAKNFTFTTVRLNNKKVKYSVDDKHIIIRKKFKKGGAQQLQLSYEVQPTQTVYFIGWEDDANKNKQIWTQGQGKYTSHWLPSFDDMNEKVVFDTEITFDSTYQVIANGNLVHSKKNANNTTTWSYDMVQPMSSYLLAFSIANYDKKVVTSADAVPLELYYYPKDQQKVEPTYRYTKEIFDFLVSEIGVPYPWQNYKQIPVKDFLYAGMENTTTTIFSDAYMIDSITFIDRNYVNINAHELAHQWFGNLVTETDGQHHWLQEGFATYYALLAEKELFGAEYYFWKLFDTAETLKQQSKEGKGESLKDPKASSLTFYEKGAWALALLKEEVGTESFKKGIQNYLEKYKFKNVKINDFLVEIEQANGQSLSNFNEIWLENTEFPVAVVYDYLKNNSSSISDFISLQESINKVADKKAQLVLIENAYDESDSIEFKKRLIFTYAELFSIDFMRKIIASNDLMLRQALSLKTIQIPTELQTDFESLLEDQSYSTIENSLYRLFLNFPEKRNTYLDQTKDIIGFSDKNVRLLWLTLALVTEDYNSLKTKDYFDELGSYTNPKYDPKTRETAFQYLFQTFGLTDTNLEDLAKASMHHSWQFKKFARALFDELLKDEAYKDRIIALLPKLNEKEKLYLTSKLE</sequence>
<evidence type="ECO:0000256" key="1">
    <source>
        <dbReference type="ARBA" id="ARBA00000098"/>
    </source>
</evidence>
<dbReference type="GO" id="GO:0008270">
    <property type="term" value="F:zinc ion binding"/>
    <property type="evidence" value="ECO:0007669"/>
    <property type="project" value="InterPro"/>
</dbReference>
<dbReference type="GO" id="GO:0006508">
    <property type="term" value="P:proteolysis"/>
    <property type="evidence" value="ECO:0007669"/>
    <property type="project" value="UniProtKB-KW"/>
</dbReference>
<dbReference type="GO" id="GO:0043171">
    <property type="term" value="P:peptide catabolic process"/>
    <property type="evidence" value="ECO:0007669"/>
    <property type="project" value="TreeGrafter"/>
</dbReference>
<dbReference type="Pfam" id="PF01433">
    <property type="entry name" value="Peptidase_M1"/>
    <property type="match status" value="1"/>
</dbReference>
<keyword evidence="9" id="KW-0378">Hydrolase</keyword>
<evidence type="ECO:0000313" key="16">
    <source>
        <dbReference type="Proteomes" id="UP000030786"/>
    </source>
</evidence>
<feature type="signal peptide" evidence="12">
    <location>
        <begin position="1"/>
        <end position="18"/>
    </location>
</feature>
<evidence type="ECO:0000256" key="3">
    <source>
        <dbReference type="ARBA" id="ARBA00010136"/>
    </source>
</evidence>
<gene>
    <name evidence="15" type="ORF">M666_15345</name>
</gene>
<dbReference type="KEGG" id="cbat:M666_15345"/>
<dbReference type="PRINTS" id="PR00756">
    <property type="entry name" value="ALADIPTASE"/>
</dbReference>
<evidence type="ECO:0000256" key="6">
    <source>
        <dbReference type="ARBA" id="ARBA00022438"/>
    </source>
</evidence>
<evidence type="ECO:0000256" key="12">
    <source>
        <dbReference type="SAM" id="SignalP"/>
    </source>
</evidence>
<dbReference type="InterPro" id="IPR027268">
    <property type="entry name" value="Peptidase_M4/M1_CTD_sf"/>
</dbReference>
<proteinExistence type="inferred from homology"/>
<dbReference type="SUPFAM" id="SSF55486">
    <property type="entry name" value="Metalloproteases ('zincins'), catalytic domain"/>
    <property type="match status" value="1"/>
</dbReference>
<dbReference type="InterPro" id="IPR001930">
    <property type="entry name" value="Peptidase_M1"/>
</dbReference>
<dbReference type="GO" id="GO:0016020">
    <property type="term" value="C:membrane"/>
    <property type="evidence" value="ECO:0007669"/>
    <property type="project" value="TreeGrafter"/>
</dbReference>
<feature type="domain" description="Peptidase M1 membrane alanine aminopeptidase" evidence="13">
    <location>
        <begin position="235"/>
        <end position="435"/>
    </location>
</feature>
<evidence type="ECO:0000259" key="13">
    <source>
        <dbReference type="Pfam" id="PF01433"/>
    </source>
</evidence>
<keyword evidence="10" id="KW-0862">Zinc</keyword>
<keyword evidence="11" id="KW-0482">Metalloprotease</keyword>
<dbReference type="GeneID" id="78062097"/>
<evidence type="ECO:0000256" key="4">
    <source>
        <dbReference type="ARBA" id="ARBA00012564"/>
    </source>
</evidence>
<protein>
    <recommendedName>
        <fullName evidence="5">Aminopeptidase N</fullName>
        <ecNumber evidence="4">3.4.11.2</ecNumber>
    </recommendedName>
</protein>
<dbReference type="Gene3D" id="2.60.40.1730">
    <property type="entry name" value="tricorn interacting facor f3 domain"/>
    <property type="match status" value="1"/>
</dbReference>
<comment type="catalytic activity">
    <reaction evidence="1">
        <text>Release of an N-terminal amino acid, Xaa-|-Yaa- from a peptide, amide or arylamide. Xaa is preferably Ala, but may be most amino acids including Pro (slow action). When a terminal hydrophobic residue is followed by a prolyl residue, the two may be released as an intact Xaa-Pro dipeptide.</text>
        <dbReference type="EC" id="3.4.11.2"/>
    </reaction>
</comment>
<evidence type="ECO:0000313" key="15">
    <source>
        <dbReference type="EMBL" id="AIZ42818.1"/>
    </source>
</evidence>
<dbReference type="InterPro" id="IPR050344">
    <property type="entry name" value="Peptidase_M1_aminopeptidases"/>
</dbReference>
<evidence type="ECO:0000256" key="9">
    <source>
        <dbReference type="ARBA" id="ARBA00022801"/>
    </source>
</evidence>
<evidence type="ECO:0000256" key="11">
    <source>
        <dbReference type="ARBA" id="ARBA00023049"/>
    </source>
</evidence>
<organism evidence="15 16">
    <name type="scientific">Cellulophaga baltica 18</name>
    <dbReference type="NCBI Taxonomy" id="1348584"/>
    <lineage>
        <taxon>Bacteria</taxon>
        <taxon>Pseudomonadati</taxon>
        <taxon>Bacteroidota</taxon>
        <taxon>Flavobacteriia</taxon>
        <taxon>Flavobacteriales</taxon>
        <taxon>Flavobacteriaceae</taxon>
        <taxon>Cellulophaga</taxon>
    </lineage>
</organism>
<keyword evidence="7" id="KW-0645">Protease</keyword>
<evidence type="ECO:0000256" key="10">
    <source>
        <dbReference type="ARBA" id="ARBA00022833"/>
    </source>
</evidence>
<dbReference type="GO" id="GO:0016285">
    <property type="term" value="F:alanyl aminopeptidase activity"/>
    <property type="evidence" value="ECO:0007669"/>
    <property type="project" value="UniProtKB-EC"/>
</dbReference>
<evidence type="ECO:0000256" key="5">
    <source>
        <dbReference type="ARBA" id="ARBA00015611"/>
    </source>
</evidence>
<dbReference type="PANTHER" id="PTHR11533:SF174">
    <property type="entry name" value="PUROMYCIN-SENSITIVE AMINOPEPTIDASE-RELATED"/>
    <property type="match status" value="1"/>
</dbReference>
<dbReference type="InterPro" id="IPR014782">
    <property type="entry name" value="Peptidase_M1_dom"/>
</dbReference>
<evidence type="ECO:0000256" key="2">
    <source>
        <dbReference type="ARBA" id="ARBA00001947"/>
    </source>
</evidence>
<dbReference type="Proteomes" id="UP000030786">
    <property type="component" value="Chromosome"/>
</dbReference>
<keyword evidence="8" id="KW-0479">Metal-binding</keyword>
<dbReference type="Pfam" id="PF17900">
    <property type="entry name" value="Peptidase_M1_N"/>
    <property type="match status" value="1"/>
</dbReference>
<dbReference type="CDD" id="cd09603">
    <property type="entry name" value="M1_APN_like"/>
    <property type="match status" value="1"/>
</dbReference>
<dbReference type="RefSeq" id="WP_029446555.1">
    <property type="nucleotide sequence ID" value="NZ_CP009976.1"/>
</dbReference>
<evidence type="ECO:0000259" key="14">
    <source>
        <dbReference type="Pfam" id="PF17900"/>
    </source>
</evidence>
<dbReference type="GO" id="GO:0005615">
    <property type="term" value="C:extracellular space"/>
    <property type="evidence" value="ECO:0007669"/>
    <property type="project" value="TreeGrafter"/>
</dbReference>
<comment type="similarity">
    <text evidence="3">Belongs to the peptidase M1 family.</text>
</comment>
<feature type="domain" description="Aminopeptidase N-like N-terminal" evidence="14">
    <location>
        <begin position="30"/>
        <end position="196"/>
    </location>
</feature>
<dbReference type="EC" id="3.4.11.2" evidence="4"/>
<dbReference type="AlphaFoldDB" id="A0AAU8RII6"/>
<name>A0AAU8RII6_9FLAO</name>